<dbReference type="Proteomes" id="UP000650628">
    <property type="component" value="Unassembled WGS sequence"/>
</dbReference>
<protein>
    <submittedName>
        <fullName evidence="3">Lipoprotein</fullName>
    </submittedName>
</protein>
<evidence type="ECO:0000256" key="1">
    <source>
        <dbReference type="SAM" id="MobiDB-lite"/>
    </source>
</evidence>
<dbReference type="RefSeq" id="WP_203952914.1">
    <property type="nucleotide sequence ID" value="NZ_BOOO01000013.1"/>
</dbReference>
<feature type="signal peptide" evidence="2">
    <location>
        <begin position="1"/>
        <end position="30"/>
    </location>
</feature>
<dbReference type="AlphaFoldDB" id="A0A8J3X656"/>
<feature type="chain" id="PRO_5038582447" evidence="2">
    <location>
        <begin position="31"/>
        <end position="262"/>
    </location>
</feature>
<keyword evidence="2" id="KW-0732">Signal</keyword>
<organism evidence="3 4">
    <name type="scientific">Planotetraspora mira</name>
    <dbReference type="NCBI Taxonomy" id="58121"/>
    <lineage>
        <taxon>Bacteria</taxon>
        <taxon>Bacillati</taxon>
        <taxon>Actinomycetota</taxon>
        <taxon>Actinomycetes</taxon>
        <taxon>Streptosporangiales</taxon>
        <taxon>Streptosporangiaceae</taxon>
        <taxon>Planotetraspora</taxon>
    </lineage>
</organism>
<dbReference type="EMBL" id="BOOO01000013">
    <property type="protein sequence ID" value="GII28896.1"/>
    <property type="molecule type" value="Genomic_DNA"/>
</dbReference>
<evidence type="ECO:0000256" key="2">
    <source>
        <dbReference type="SAM" id="SignalP"/>
    </source>
</evidence>
<evidence type="ECO:0000313" key="3">
    <source>
        <dbReference type="EMBL" id="GII28896.1"/>
    </source>
</evidence>
<accession>A0A8J3X656</accession>
<dbReference type="InterPro" id="IPR006311">
    <property type="entry name" value="TAT_signal"/>
</dbReference>
<feature type="region of interest" description="Disordered" evidence="1">
    <location>
        <begin position="39"/>
        <end position="61"/>
    </location>
</feature>
<sequence length="262" mass="26978">MSRTRPRRHSLLAAASGVLAIGLLSGCQEADSAASATSTTPAAVSTSPATGATPAPSPSSTGLAALSAAEIFKQAREASVSADSVHLRGTFTEDGDAMELDTTMVRGKGGTGHIAFGGQSIDLTVIGKAAYVKGDKAFYTSTVGKDAAKMLGGNYLKMSAAQKGFDDLVGLVQFDKMFDAIFSDTSNTTVTVPTEINGIPAITLQGADGSKAYVATEGEPYLLRISSPTDDSQHLDFLDYDKKATLKAPPIGKVFDISKMGG</sequence>
<proteinExistence type="predicted"/>
<evidence type="ECO:0000313" key="4">
    <source>
        <dbReference type="Proteomes" id="UP000650628"/>
    </source>
</evidence>
<dbReference type="Gene3D" id="2.50.20.20">
    <property type="match status" value="1"/>
</dbReference>
<keyword evidence="3" id="KW-0449">Lipoprotein</keyword>
<dbReference type="PROSITE" id="PS51318">
    <property type="entry name" value="TAT"/>
    <property type="match status" value="1"/>
</dbReference>
<comment type="caution">
    <text evidence="3">The sequence shown here is derived from an EMBL/GenBank/DDBJ whole genome shotgun (WGS) entry which is preliminary data.</text>
</comment>
<dbReference type="PROSITE" id="PS51257">
    <property type="entry name" value="PROKAR_LIPOPROTEIN"/>
    <property type="match status" value="1"/>
</dbReference>
<name>A0A8J3X656_9ACTN</name>
<gene>
    <name evidence="3" type="ORF">Pmi06nite_23380</name>
</gene>
<reference evidence="3 4" key="1">
    <citation type="submission" date="2021-01" db="EMBL/GenBank/DDBJ databases">
        <title>Whole genome shotgun sequence of Planotetraspora mira NBRC 15435.</title>
        <authorList>
            <person name="Komaki H."/>
            <person name="Tamura T."/>
        </authorList>
    </citation>
    <scope>NUCLEOTIDE SEQUENCE [LARGE SCALE GENOMIC DNA]</scope>
    <source>
        <strain evidence="3 4">NBRC 15435</strain>
    </source>
</reference>
<keyword evidence="4" id="KW-1185">Reference proteome</keyword>